<accession>A0A5D0RRK1</accession>
<keyword evidence="4 6" id="KW-0687">Ribonucleoprotein</keyword>
<keyword evidence="3 6" id="KW-0689">Ribosomal protein</keyword>
<dbReference type="RefSeq" id="WP_148375727.1">
    <property type="nucleotide sequence ID" value="NZ_VSIY01000001.1"/>
</dbReference>
<dbReference type="PANTHER" id="PTHR11545">
    <property type="entry name" value="RIBOSOMAL PROTEIN L13"/>
    <property type="match status" value="1"/>
</dbReference>
<dbReference type="InterPro" id="IPR005822">
    <property type="entry name" value="Ribosomal_uL13"/>
</dbReference>
<dbReference type="FunFam" id="3.90.1180.10:FF:000001">
    <property type="entry name" value="50S ribosomal protein L13"/>
    <property type="match status" value="1"/>
</dbReference>
<dbReference type="PANTHER" id="PTHR11545:SF2">
    <property type="entry name" value="LARGE RIBOSOMAL SUBUNIT PROTEIN UL13M"/>
    <property type="match status" value="1"/>
</dbReference>
<dbReference type="NCBIfam" id="TIGR01066">
    <property type="entry name" value="rplM_bact"/>
    <property type="match status" value="1"/>
</dbReference>
<dbReference type="GO" id="GO:0022625">
    <property type="term" value="C:cytosolic large ribosomal subunit"/>
    <property type="evidence" value="ECO:0007669"/>
    <property type="project" value="TreeGrafter"/>
</dbReference>
<comment type="subunit">
    <text evidence="2 6">Part of the 50S ribosomal subunit.</text>
</comment>
<comment type="function">
    <text evidence="6">This protein is one of the early assembly proteins of the 50S ribosomal subunit, although it is not seen to bind rRNA by itself. It is important during the early stages of 50S assembly.</text>
</comment>
<organism evidence="7 8">
    <name type="scientific">Maritimibacter fusiformis</name>
    <dbReference type="NCBI Taxonomy" id="2603819"/>
    <lineage>
        <taxon>Bacteria</taxon>
        <taxon>Pseudomonadati</taxon>
        <taxon>Pseudomonadota</taxon>
        <taxon>Alphaproteobacteria</taxon>
        <taxon>Rhodobacterales</taxon>
        <taxon>Roseobacteraceae</taxon>
        <taxon>Maritimibacter</taxon>
    </lineage>
</organism>
<dbReference type="GO" id="GO:0017148">
    <property type="term" value="P:negative regulation of translation"/>
    <property type="evidence" value="ECO:0007669"/>
    <property type="project" value="TreeGrafter"/>
</dbReference>
<gene>
    <name evidence="6 7" type="primary">rplM</name>
    <name evidence="7" type="ORF">FVF75_00205</name>
</gene>
<dbReference type="Gene3D" id="3.90.1180.10">
    <property type="entry name" value="Ribosomal protein L13"/>
    <property type="match status" value="1"/>
</dbReference>
<evidence type="ECO:0000256" key="6">
    <source>
        <dbReference type="HAMAP-Rule" id="MF_01366"/>
    </source>
</evidence>
<dbReference type="InterPro" id="IPR036899">
    <property type="entry name" value="Ribosomal_uL13_sf"/>
</dbReference>
<dbReference type="GO" id="GO:0003735">
    <property type="term" value="F:structural constituent of ribosome"/>
    <property type="evidence" value="ECO:0007669"/>
    <property type="project" value="InterPro"/>
</dbReference>
<evidence type="ECO:0000313" key="8">
    <source>
        <dbReference type="Proteomes" id="UP000322080"/>
    </source>
</evidence>
<reference evidence="7 8" key="1">
    <citation type="submission" date="2019-08" db="EMBL/GenBank/DDBJ databases">
        <title>Identification of a novel species of the genus Boseongicola.</title>
        <authorList>
            <person name="Zhang X.-Q."/>
        </authorList>
    </citation>
    <scope>NUCLEOTIDE SEQUENCE [LARGE SCALE GENOMIC DNA]</scope>
    <source>
        <strain evidence="7 8">HY14</strain>
    </source>
</reference>
<protein>
    <recommendedName>
        <fullName evidence="5 6">Large ribosomal subunit protein uL13</fullName>
    </recommendedName>
</protein>
<dbReference type="GO" id="GO:0003729">
    <property type="term" value="F:mRNA binding"/>
    <property type="evidence" value="ECO:0007669"/>
    <property type="project" value="TreeGrafter"/>
</dbReference>
<evidence type="ECO:0000256" key="5">
    <source>
        <dbReference type="ARBA" id="ARBA00035201"/>
    </source>
</evidence>
<dbReference type="AlphaFoldDB" id="A0A5D0RRK1"/>
<dbReference type="Pfam" id="PF00572">
    <property type="entry name" value="Ribosomal_L13"/>
    <property type="match status" value="1"/>
</dbReference>
<proteinExistence type="inferred from homology"/>
<evidence type="ECO:0000256" key="4">
    <source>
        <dbReference type="ARBA" id="ARBA00023274"/>
    </source>
</evidence>
<dbReference type="InterPro" id="IPR005823">
    <property type="entry name" value="Ribosomal_uL13_bac-type"/>
</dbReference>
<evidence type="ECO:0000256" key="1">
    <source>
        <dbReference type="ARBA" id="ARBA00006227"/>
    </source>
</evidence>
<keyword evidence="8" id="KW-1185">Reference proteome</keyword>
<comment type="similarity">
    <text evidence="1 6">Belongs to the universal ribosomal protein uL13 family.</text>
</comment>
<dbReference type="CDD" id="cd00392">
    <property type="entry name" value="Ribosomal_L13"/>
    <property type="match status" value="1"/>
</dbReference>
<dbReference type="PIRSF" id="PIRSF002181">
    <property type="entry name" value="Ribosomal_L13"/>
    <property type="match status" value="1"/>
</dbReference>
<evidence type="ECO:0000313" key="7">
    <source>
        <dbReference type="EMBL" id="TYB83485.1"/>
    </source>
</evidence>
<evidence type="ECO:0000256" key="3">
    <source>
        <dbReference type="ARBA" id="ARBA00022980"/>
    </source>
</evidence>
<dbReference type="HAMAP" id="MF_01366">
    <property type="entry name" value="Ribosomal_uL13"/>
    <property type="match status" value="1"/>
</dbReference>
<sequence length="154" mass="17092">MKTYSATPADIEKKWILIDAEGVVLGRLASIVAMRLRGKHKPGYTPHMDCGDNVIVINADKVQLTGKKRTDKVHYWHTGYPGGIKSRTAGEILEGAHPERLVEKAIKRMLPGNKLARKQMSNLRIYAGAEHGHEAQSPVVLDVKSMNKKNTREG</sequence>
<evidence type="ECO:0000256" key="2">
    <source>
        <dbReference type="ARBA" id="ARBA00011838"/>
    </source>
</evidence>
<dbReference type="SUPFAM" id="SSF52161">
    <property type="entry name" value="Ribosomal protein L13"/>
    <property type="match status" value="1"/>
</dbReference>
<dbReference type="Proteomes" id="UP000322080">
    <property type="component" value="Unassembled WGS sequence"/>
</dbReference>
<dbReference type="EMBL" id="VSIY01000001">
    <property type="protein sequence ID" value="TYB83485.1"/>
    <property type="molecule type" value="Genomic_DNA"/>
</dbReference>
<name>A0A5D0RRK1_9RHOB</name>
<comment type="caution">
    <text evidence="7">The sequence shown here is derived from an EMBL/GenBank/DDBJ whole genome shotgun (WGS) entry which is preliminary data.</text>
</comment>
<dbReference type="GO" id="GO:0006412">
    <property type="term" value="P:translation"/>
    <property type="evidence" value="ECO:0007669"/>
    <property type="project" value="UniProtKB-UniRule"/>
</dbReference>